<evidence type="ECO:0000313" key="2">
    <source>
        <dbReference type="EMBL" id="KAJ7326055.1"/>
    </source>
</evidence>
<dbReference type="Proteomes" id="UP001163046">
    <property type="component" value="Unassembled WGS sequence"/>
</dbReference>
<dbReference type="InterPro" id="IPR029241">
    <property type="entry name" value="TSGA13"/>
</dbReference>
<feature type="region of interest" description="Disordered" evidence="1">
    <location>
        <begin position="132"/>
        <end position="157"/>
    </location>
</feature>
<reference evidence="2" key="1">
    <citation type="submission" date="2023-01" db="EMBL/GenBank/DDBJ databases">
        <title>Genome assembly of the deep-sea coral Lophelia pertusa.</title>
        <authorList>
            <person name="Herrera S."/>
            <person name="Cordes E."/>
        </authorList>
    </citation>
    <scope>NUCLEOTIDE SEQUENCE</scope>
    <source>
        <strain evidence="2">USNM1676648</strain>
        <tissue evidence="2">Polyp</tissue>
    </source>
</reference>
<feature type="compositionally biased region" description="Basic and acidic residues" evidence="1">
    <location>
        <begin position="44"/>
        <end position="72"/>
    </location>
</feature>
<evidence type="ECO:0000313" key="3">
    <source>
        <dbReference type="Proteomes" id="UP001163046"/>
    </source>
</evidence>
<gene>
    <name evidence="2" type="ORF">OS493_028311</name>
</gene>
<dbReference type="PANTHER" id="PTHR37352">
    <property type="entry name" value="TESTIS-SPECIFIC GENE 13 PROTEIN"/>
    <property type="match status" value="1"/>
</dbReference>
<dbReference type="OrthoDB" id="10466879at2759"/>
<name>A0A9X0CDG7_9CNID</name>
<accession>A0A9X0CDG7</accession>
<feature type="region of interest" description="Disordered" evidence="1">
    <location>
        <begin position="29"/>
        <end position="72"/>
    </location>
</feature>
<evidence type="ECO:0000256" key="1">
    <source>
        <dbReference type="SAM" id="MobiDB-lite"/>
    </source>
</evidence>
<sequence length="285" mass="31921">MSLSSVLPALPGVYTQKSSIKQKVLETTSNAASSVHSKRSKFKHQAEAEKQKADAEAEAKAAKEREQEEKDEHYQYLKERVSIQHELIKRQDMLFKKRQAEIEQKTLPGTISRPERALSLKSHVRVISSHQPVRVSQLTGDKRSSYDSMNTQSPGQLSLDSNGVAGLESSLLTDNFTELLLDPVDVQLQKLLGSDAEDFLHPTFREGAKKTLNPMAVVQRKLSGIGARELWGTLRNNSQVKLEKEDDMIPPDVKVFEEDRVSESQLIQDINSPAIVSSSCLEWLT</sequence>
<comment type="caution">
    <text evidence="2">The sequence shown here is derived from an EMBL/GenBank/DDBJ whole genome shotgun (WGS) entry which is preliminary data.</text>
</comment>
<keyword evidence="3" id="KW-1185">Reference proteome</keyword>
<dbReference type="AlphaFoldDB" id="A0A9X0CDG7"/>
<dbReference type="PANTHER" id="PTHR37352:SF1">
    <property type="entry name" value="TESTIS-SPECIFIC GENE 13 PROTEIN"/>
    <property type="match status" value="1"/>
</dbReference>
<dbReference type="EMBL" id="MU827804">
    <property type="protein sequence ID" value="KAJ7326055.1"/>
    <property type="molecule type" value="Genomic_DNA"/>
</dbReference>
<organism evidence="2 3">
    <name type="scientific">Desmophyllum pertusum</name>
    <dbReference type="NCBI Taxonomy" id="174260"/>
    <lineage>
        <taxon>Eukaryota</taxon>
        <taxon>Metazoa</taxon>
        <taxon>Cnidaria</taxon>
        <taxon>Anthozoa</taxon>
        <taxon>Hexacorallia</taxon>
        <taxon>Scleractinia</taxon>
        <taxon>Caryophylliina</taxon>
        <taxon>Caryophylliidae</taxon>
        <taxon>Desmophyllum</taxon>
    </lineage>
</organism>
<feature type="compositionally biased region" description="Polar residues" evidence="1">
    <location>
        <begin position="146"/>
        <end position="157"/>
    </location>
</feature>
<protein>
    <submittedName>
        <fullName evidence="2">Uncharacterized protein</fullName>
    </submittedName>
</protein>
<proteinExistence type="predicted"/>